<evidence type="ECO:0000313" key="6">
    <source>
        <dbReference type="EMBL" id="TDR48686.1"/>
    </source>
</evidence>
<dbReference type="EMBL" id="SNZH01000001">
    <property type="protein sequence ID" value="TDR48686.1"/>
    <property type="molecule type" value="Genomic_DNA"/>
</dbReference>
<dbReference type="Gene3D" id="3.40.190.10">
    <property type="entry name" value="Periplasmic binding protein-like II"/>
    <property type="match status" value="2"/>
</dbReference>
<keyword evidence="3" id="KW-0813">Transport</keyword>
<protein>
    <submittedName>
        <fullName evidence="6">Carbohydrate ABC transporter substrate-binding protein (CUT1 family)</fullName>
    </submittedName>
</protein>
<evidence type="ECO:0000256" key="5">
    <source>
        <dbReference type="SAM" id="SignalP"/>
    </source>
</evidence>
<comment type="caution">
    <text evidence="6">The sequence shown here is derived from an EMBL/GenBank/DDBJ whole genome shotgun (WGS) entry which is preliminary data.</text>
</comment>
<dbReference type="Pfam" id="PF01547">
    <property type="entry name" value="SBP_bac_1"/>
    <property type="match status" value="1"/>
</dbReference>
<organism evidence="6 7">
    <name type="scientific">Tahibacter aquaticus</name>
    <dbReference type="NCBI Taxonomy" id="520092"/>
    <lineage>
        <taxon>Bacteria</taxon>
        <taxon>Pseudomonadati</taxon>
        <taxon>Pseudomonadota</taxon>
        <taxon>Gammaproteobacteria</taxon>
        <taxon>Lysobacterales</taxon>
        <taxon>Rhodanobacteraceae</taxon>
        <taxon>Tahibacter</taxon>
    </lineage>
</organism>
<dbReference type="PANTHER" id="PTHR43649:SF34">
    <property type="entry name" value="ABC TRANSPORTER PERIPLASMIC-BINDING PROTEIN YCJN-RELATED"/>
    <property type="match status" value="1"/>
</dbReference>
<dbReference type="GO" id="GO:0042597">
    <property type="term" value="C:periplasmic space"/>
    <property type="evidence" value="ECO:0007669"/>
    <property type="project" value="UniProtKB-SubCell"/>
</dbReference>
<evidence type="ECO:0000256" key="1">
    <source>
        <dbReference type="ARBA" id="ARBA00004418"/>
    </source>
</evidence>
<dbReference type="RefSeq" id="WP_243745922.1">
    <property type="nucleotide sequence ID" value="NZ_SNZH01000001.1"/>
</dbReference>
<dbReference type="InterPro" id="IPR006059">
    <property type="entry name" value="SBP"/>
</dbReference>
<reference evidence="6 7" key="1">
    <citation type="submission" date="2019-03" db="EMBL/GenBank/DDBJ databases">
        <title>Genomic Encyclopedia of Type Strains, Phase IV (KMG-IV): sequencing the most valuable type-strain genomes for metagenomic binning, comparative biology and taxonomic classification.</title>
        <authorList>
            <person name="Goeker M."/>
        </authorList>
    </citation>
    <scope>NUCLEOTIDE SEQUENCE [LARGE SCALE GENOMIC DNA]</scope>
    <source>
        <strain evidence="6 7">DSM 21667</strain>
    </source>
</reference>
<dbReference type="PROSITE" id="PS51257">
    <property type="entry name" value="PROKAR_LIPOPROTEIN"/>
    <property type="match status" value="1"/>
</dbReference>
<feature type="signal peptide" evidence="5">
    <location>
        <begin position="1"/>
        <end position="24"/>
    </location>
</feature>
<gene>
    <name evidence="6" type="ORF">DFR29_101309</name>
</gene>
<evidence type="ECO:0000256" key="3">
    <source>
        <dbReference type="ARBA" id="ARBA00022448"/>
    </source>
</evidence>
<comment type="subcellular location">
    <subcellularLocation>
        <location evidence="1">Periplasm</location>
    </subcellularLocation>
</comment>
<dbReference type="CDD" id="cd14747">
    <property type="entry name" value="PBP2_MalE"/>
    <property type="match status" value="1"/>
</dbReference>
<evidence type="ECO:0000313" key="7">
    <source>
        <dbReference type="Proteomes" id="UP000295293"/>
    </source>
</evidence>
<name>A0A4V6PYI1_9GAMM</name>
<sequence>MKPRLAFWLALAILALSLCSCRRADERTVLRFWGMGREGEVVAQLIAEFEREHPQIHVEVQQLPWTAAHEKLLTAFAGDALPDVCQLGNTWLAEFAALGALQPLDGYVAQSPIVEKDDYFTAAWDTNVIGGKLLGLPWYLDTRVLFYRKDLLARAGFLDAPRTWEQWQGAMAAIKSEAGADAYAILLPLDEFEPLLQLALQQDEPLLLDGGTRANFRSAGFRRAFAFYTDMFRQQWAPAMSDTQISNVWNEFARGFNTFYITGPWNIGEFKRRLPAELADAWATAPLPSSDGRGGGVAGGTSLALFASSRQQQAAWQLIEFLSRPAMQLRLHALTGDLPPRRSVWSEPALANDEYAQAFRVQFEQARPPPPVAEWERIAIAMQLAAERVVRGGVSSEDALARLDAEVDAMLEKRRWMRAQEQAR</sequence>
<keyword evidence="4 5" id="KW-0732">Signal</keyword>
<comment type="similarity">
    <text evidence="2">Belongs to the bacterial solute-binding protein 1 family.</text>
</comment>
<dbReference type="SUPFAM" id="SSF53850">
    <property type="entry name" value="Periplasmic binding protein-like II"/>
    <property type="match status" value="1"/>
</dbReference>
<evidence type="ECO:0000256" key="4">
    <source>
        <dbReference type="ARBA" id="ARBA00022729"/>
    </source>
</evidence>
<evidence type="ECO:0000256" key="2">
    <source>
        <dbReference type="ARBA" id="ARBA00008520"/>
    </source>
</evidence>
<proteinExistence type="inferred from homology"/>
<dbReference type="Proteomes" id="UP000295293">
    <property type="component" value="Unassembled WGS sequence"/>
</dbReference>
<keyword evidence="7" id="KW-1185">Reference proteome</keyword>
<dbReference type="AlphaFoldDB" id="A0A4V6PYI1"/>
<accession>A0A4V6PYI1</accession>
<dbReference type="PANTHER" id="PTHR43649">
    <property type="entry name" value="ARABINOSE-BINDING PROTEIN-RELATED"/>
    <property type="match status" value="1"/>
</dbReference>
<feature type="chain" id="PRO_5020477616" evidence="5">
    <location>
        <begin position="25"/>
        <end position="424"/>
    </location>
</feature>
<dbReference type="InterPro" id="IPR050490">
    <property type="entry name" value="Bact_solute-bd_prot1"/>
</dbReference>